<dbReference type="AlphaFoldDB" id="A0A919D6B6"/>
<reference evidence="1" key="2">
    <citation type="submission" date="2020-09" db="EMBL/GenBank/DDBJ databases">
        <authorList>
            <person name="Sun Q."/>
            <person name="Ohkuma M."/>
        </authorList>
    </citation>
    <scope>NUCLEOTIDE SEQUENCE</scope>
    <source>
        <strain evidence="1">JCM 4714</strain>
    </source>
</reference>
<evidence type="ECO:0000313" key="1">
    <source>
        <dbReference type="EMBL" id="GHE10344.1"/>
    </source>
</evidence>
<proteinExistence type="predicted"/>
<name>A0A919D6B6_9ACTN</name>
<evidence type="ECO:0000313" key="2">
    <source>
        <dbReference type="Proteomes" id="UP000655443"/>
    </source>
</evidence>
<sequence>MRHVPKDELPQRSFQKTECHLVSKWGVMQQLPDFPFASDGAFNIAAWREIVTRAAASTDPRIQAICPFGFEVTNDARFIRRNLNRFYVYLGIPPNLNPSAAWSVAFAEHLGKIVSECAPDYWGAAHCSPENERLPLGHGYRSVDIRSIPASGDLLEMYAQFICTVPIAIADEICIKPGMFDSEGTCRYFYQLSVMFHHLHFGPCAALSPKEMDVLGRLMREISTREQETGKTAELSSTSEQRAAVHRIVIPQTGRIRDHIQRLATGPNKVTVRTQDINTPLTWDATLPFPFLNANMTAVLHAYRTFGHHL</sequence>
<keyword evidence="2" id="KW-1185">Reference proteome</keyword>
<protein>
    <submittedName>
        <fullName evidence="1">Uncharacterized protein</fullName>
    </submittedName>
</protein>
<organism evidence="1 2">
    <name type="scientific">Streptomyces alanosinicus</name>
    <dbReference type="NCBI Taxonomy" id="68171"/>
    <lineage>
        <taxon>Bacteria</taxon>
        <taxon>Bacillati</taxon>
        <taxon>Actinomycetota</taxon>
        <taxon>Actinomycetes</taxon>
        <taxon>Kitasatosporales</taxon>
        <taxon>Streptomycetaceae</taxon>
        <taxon>Streptomyces</taxon>
    </lineage>
</organism>
<dbReference type="Proteomes" id="UP000655443">
    <property type="component" value="Unassembled WGS sequence"/>
</dbReference>
<reference evidence="1" key="1">
    <citation type="journal article" date="2014" name="Int. J. Syst. Evol. Microbiol.">
        <title>Complete genome sequence of Corynebacterium casei LMG S-19264T (=DSM 44701T), isolated from a smear-ripened cheese.</title>
        <authorList>
            <consortium name="US DOE Joint Genome Institute (JGI-PGF)"/>
            <person name="Walter F."/>
            <person name="Albersmeier A."/>
            <person name="Kalinowski J."/>
            <person name="Ruckert C."/>
        </authorList>
    </citation>
    <scope>NUCLEOTIDE SEQUENCE</scope>
    <source>
        <strain evidence="1">JCM 4714</strain>
    </source>
</reference>
<dbReference type="EMBL" id="BMVG01000023">
    <property type="protein sequence ID" value="GHE10344.1"/>
    <property type="molecule type" value="Genomic_DNA"/>
</dbReference>
<gene>
    <name evidence="1" type="ORF">GCM10010339_66150</name>
</gene>
<dbReference type="RefSeq" id="WP_189957293.1">
    <property type="nucleotide sequence ID" value="NZ_BMVG01000023.1"/>
</dbReference>
<comment type="caution">
    <text evidence="1">The sequence shown here is derived from an EMBL/GenBank/DDBJ whole genome shotgun (WGS) entry which is preliminary data.</text>
</comment>
<accession>A0A919D6B6</accession>